<evidence type="ECO:0000256" key="5">
    <source>
        <dbReference type="SAM" id="SignalP"/>
    </source>
</evidence>
<feature type="domain" description="Major fimbrial subunit protein N-terminal" evidence="6">
    <location>
        <begin position="36"/>
        <end position="167"/>
    </location>
</feature>
<accession>A0ABR7CLU2</accession>
<keyword evidence="4" id="KW-0281">Fimbrium</keyword>
<keyword evidence="3 5" id="KW-0732">Signal</keyword>
<organism evidence="7 8">
    <name type="scientific">Alistipes hominis</name>
    <dbReference type="NCBI Taxonomy" id="2763015"/>
    <lineage>
        <taxon>Bacteria</taxon>
        <taxon>Pseudomonadati</taxon>
        <taxon>Bacteroidota</taxon>
        <taxon>Bacteroidia</taxon>
        <taxon>Bacteroidales</taxon>
        <taxon>Rikenellaceae</taxon>
        <taxon>Alistipes</taxon>
    </lineage>
</organism>
<dbReference type="EMBL" id="JACOOK010000003">
    <property type="protein sequence ID" value="MBC5616619.1"/>
    <property type="molecule type" value="Genomic_DNA"/>
</dbReference>
<proteinExistence type="inferred from homology"/>
<keyword evidence="8" id="KW-1185">Reference proteome</keyword>
<dbReference type="Proteomes" id="UP000636891">
    <property type="component" value="Unassembled WGS sequence"/>
</dbReference>
<evidence type="ECO:0000256" key="3">
    <source>
        <dbReference type="ARBA" id="ARBA00022729"/>
    </source>
</evidence>
<protein>
    <submittedName>
        <fullName evidence="7">DUF4906 domain-containing protein</fullName>
    </submittedName>
</protein>
<dbReference type="Pfam" id="PF06321">
    <property type="entry name" value="P_gingi_FimA"/>
    <property type="match status" value="1"/>
</dbReference>
<comment type="subcellular location">
    <subcellularLocation>
        <location evidence="1">Fimbrium</location>
    </subcellularLocation>
</comment>
<comment type="similarity">
    <text evidence="2">Belongs to the bacteroidetes fimbrillin superfamily. FimA/Mfa1 family.</text>
</comment>
<sequence length="469" mass="50871">MQKYKIARIILLFAVSVQMLSCSKTAGDDPAGMDASLALSLLTRNGNGDLALTGEDEFTSLAVYIFNHDNGDLEFSELVTDFTPESAANSYVRSVRVTKDKKAIYAVANYAGKNFTANGQAVTIDENTPKSTLDALEIVSSSFSADDIAMIGKTATTMSGTAVNASVEMERLVGRVDMHVFKSAELTDDLVELTSIEFRNQVVRSNVQYQSKAMPGGDIRRTETYTPAAAGYLDVVPDDADYAALKPSDAEKSFYSYQNISGEEDPSGAAPDDASTPYLLVNVKVNGAPVTYRGDLKNIAGFYDLERNRIYRVKAVVGAPNDLLFLRVDILKWDTELSSITYDELAFAFSGVDYGANYGQVSQSAPATYDFKLTAPDGAVWAANLTNGHDFKLLSEGGYVSQGITRADSYSVRIVPAKSFTPNVERETQFYISIDGKKAKINPDNAGGSFAEGRKYPGTETDILIKQIQ</sequence>
<evidence type="ECO:0000259" key="6">
    <source>
        <dbReference type="Pfam" id="PF06321"/>
    </source>
</evidence>
<evidence type="ECO:0000256" key="2">
    <source>
        <dbReference type="ARBA" id="ARBA00006011"/>
    </source>
</evidence>
<dbReference type="RefSeq" id="WP_118657172.1">
    <property type="nucleotide sequence ID" value="NZ_JACOOK010000003.1"/>
</dbReference>
<dbReference type="InterPro" id="IPR029141">
    <property type="entry name" value="FimA_N"/>
</dbReference>
<gene>
    <name evidence="7" type="ORF">H8S08_06245</name>
</gene>
<reference evidence="7 8" key="1">
    <citation type="submission" date="2020-08" db="EMBL/GenBank/DDBJ databases">
        <title>Genome public.</title>
        <authorList>
            <person name="Liu C."/>
            <person name="Sun Q."/>
        </authorList>
    </citation>
    <scope>NUCLEOTIDE SEQUENCE [LARGE SCALE GENOMIC DNA]</scope>
    <source>
        <strain evidence="7 8">New-7</strain>
    </source>
</reference>
<evidence type="ECO:0000256" key="4">
    <source>
        <dbReference type="ARBA" id="ARBA00023263"/>
    </source>
</evidence>
<feature type="chain" id="PRO_5046343884" evidence="5">
    <location>
        <begin position="27"/>
        <end position="469"/>
    </location>
</feature>
<feature type="signal peptide" evidence="5">
    <location>
        <begin position="1"/>
        <end position="26"/>
    </location>
</feature>
<evidence type="ECO:0000313" key="8">
    <source>
        <dbReference type="Proteomes" id="UP000636891"/>
    </source>
</evidence>
<evidence type="ECO:0000313" key="7">
    <source>
        <dbReference type="EMBL" id="MBC5616619.1"/>
    </source>
</evidence>
<evidence type="ECO:0000256" key="1">
    <source>
        <dbReference type="ARBA" id="ARBA00004561"/>
    </source>
</evidence>
<name>A0ABR7CLU2_9BACT</name>
<comment type="caution">
    <text evidence="7">The sequence shown here is derived from an EMBL/GenBank/DDBJ whole genome shotgun (WGS) entry which is preliminary data.</text>
</comment>